<evidence type="ECO:0000313" key="3">
    <source>
        <dbReference type="EMBL" id="SES98000.1"/>
    </source>
</evidence>
<evidence type="ECO:0000259" key="2">
    <source>
        <dbReference type="Pfam" id="PF03787"/>
    </source>
</evidence>
<dbReference type="OrthoDB" id="5362408at2"/>
<feature type="domain" description="CRISPR type III-associated protein" evidence="2">
    <location>
        <begin position="328"/>
        <end position="519"/>
    </location>
</feature>
<proteinExistence type="predicted"/>
<dbReference type="EMBL" id="FOHN01000006">
    <property type="protein sequence ID" value="SES98000.1"/>
    <property type="molecule type" value="Genomic_DNA"/>
</dbReference>
<protein>
    <submittedName>
        <fullName evidence="3">CRISPR-associated protein</fullName>
    </submittedName>
</protein>
<feature type="domain" description="CRISPR type III-associated protein" evidence="2">
    <location>
        <begin position="39"/>
        <end position="212"/>
    </location>
</feature>
<dbReference type="Proteomes" id="UP000199800">
    <property type="component" value="Unassembled WGS sequence"/>
</dbReference>
<gene>
    <name evidence="3" type="ORF">SAMN04487772_10643</name>
</gene>
<dbReference type="InterPro" id="IPR005537">
    <property type="entry name" value="RAMP_III_fam"/>
</dbReference>
<sequence>MCDEINYKVINPYHFIPLRKKRCYEEKNEDLITGKMTIELKTETPLFIPNITSERKINCSKNGKELDKKEHLQYEFFSYHQYESEEEEKSKETEAYEPVIPGSEIRGMIRSIYEAFTCSCMSAIDLDKPLYKRTSDYYRYGILENNDGVLKLYKLDMVKDVVMVGKKYANDLEECQYVTYRYKMKKYGPHTRKFVNESLGIITEEDIKKSGENCGILFKGEEGFKKEWFKVFNASNLGDAVIEMELSDDRIKSFEHVLQTYQDDRINKLYNDKKGWYKEYSKCWQSLKKGERKYIPVYFSETPLCDEDQKKVIYLSPACITKESYYTTLESLLKQVGAEPCKSGKDICPACQLFGMAGEDSISSKLRFSDARVEYNGNVKDYMYENFVTLEELAQPKISATEMYLQRPVGAKFWTYDYYVQDKKIKAYTKANPVKIMGRKFYWHHPFVATKPDKTKRNKSVRLLKKGVKFTEDIYFDGITREQLEQLYFLLNISNRKSESESLHCYKLGSGKPLGLGSISVTVLDVVERKFDLDSELIFKEEHCDVLEKSYEDNGFDVTLKKEFELVTDFNVTDGNKVSYPLTEKQYEKRFGGQDGIVKPIEEGFKWFSENKGGKLNQRNLILIKENLKPLVNVSQIDDVALSCWKETKPSPNNGNGGRRRR</sequence>
<keyword evidence="4" id="KW-1185">Reference proteome</keyword>
<evidence type="ECO:0000313" key="4">
    <source>
        <dbReference type="Proteomes" id="UP000199800"/>
    </source>
</evidence>
<organism evidence="3 4">
    <name type="scientific">[Clostridium] polysaccharolyticum</name>
    <dbReference type="NCBI Taxonomy" id="29364"/>
    <lineage>
        <taxon>Bacteria</taxon>
        <taxon>Bacillati</taxon>
        <taxon>Bacillota</taxon>
        <taxon>Clostridia</taxon>
        <taxon>Lachnospirales</taxon>
        <taxon>Lachnospiraceae</taxon>
    </lineage>
</organism>
<reference evidence="3 4" key="1">
    <citation type="submission" date="2016-10" db="EMBL/GenBank/DDBJ databases">
        <authorList>
            <person name="de Groot N.N."/>
        </authorList>
    </citation>
    <scope>NUCLEOTIDE SEQUENCE [LARGE SCALE GENOMIC DNA]</scope>
    <source>
        <strain evidence="3 4">DSM 1801</strain>
    </source>
</reference>
<dbReference type="STRING" id="29364.SAMN04487772_10643"/>
<keyword evidence="1" id="KW-0051">Antiviral defense</keyword>
<dbReference type="Pfam" id="PF03787">
    <property type="entry name" value="RAMPs"/>
    <property type="match status" value="2"/>
</dbReference>
<dbReference type="InterPro" id="IPR023825">
    <property type="entry name" value="CRISPR-assoc_RAMP_BGP1436"/>
</dbReference>
<dbReference type="RefSeq" id="WP_092477238.1">
    <property type="nucleotide sequence ID" value="NZ_FOHN01000006.1"/>
</dbReference>
<name>A0A1I0AWP6_9FIRM</name>
<dbReference type="AlphaFoldDB" id="A0A1I0AWP6"/>
<evidence type="ECO:0000256" key="1">
    <source>
        <dbReference type="ARBA" id="ARBA00023118"/>
    </source>
</evidence>
<dbReference type="NCBIfam" id="TIGR03986">
    <property type="entry name" value="TIGR03986 family CRISPR-associated RAMP protein"/>
    <property type="match status" value="1"/>
</dbReference>
<accession>A0A1I0AWP6</accession>
<dbReference type="GO" id="GO:0051607">
    <property type="term" value="P:defense response to virus"/>
    <property type="evidence" value="ECO:0007669"/>
    <property type="project" value="UniProtKB-KW"/>
</dbReference>